<protein>
    <submittedName>
        <fullName evidence="8">Electron transport protein HydN (4Fe-4S ferredoxin-type, iron-sulpur binding domain)</fullName>
    </submittedName>
</protein>
<accession>A0A0B7MJZ3</accession>
<evidence type="ECO:0000313" key="8">
    <source>
        <dbReference type="EMBL" id="CEO88503.1"/>
    </source>
</evidence>
<name>A0A0B7MJZ3_9FIRM</name>
<keyword evidence="6" id="KW-0411">Iron-sulfur</keyword>
<dbReference type="Proteomes" id="UP000046155">
    <property type="component" value="Unassembled WGS sequence"/>
</dbReference>
<dbReference type="AlphaFoldDB" id="A0A0B7MJZ3"/>
<evidence type="ECO:0000259" key="7">
    <source>
        <dbReference type="PROSITE" id="PS51379"/>
    </source>
</evidence>
<feature type="domain" description="4Fe-4S ferredoxin-type" evidence="7">
    <location>
        <begin position="91"/>
        <end position="122"/>
    </location>
</feature>
<dbReference type="InterPro" id="IPR017896">
    <property type="entry name" value="4Fe4S_Fe-S-bd"/>
</dbReference>
<dbReference type="SUPFAM" id="SSF54862">
    <property type="entry name" value="4Fe-4S ferredoxins"/>
    <property type="match status" value="1"/>
</dbReference>
<keyword evidence="5" id="KW-0408">Iron</keyword>
<dbReference type="Gene3D" id="3.30.70.20">
    <property type="match status" value="2"/>
</dbReference>
<evidence type="ECO:0000256" key="2">
    <source>
        <dbReference type="ARBA" id="ARBA00022485"/>
    </source>
</evidence>
<dbReference type="GO" id="GO:0051539">
    <property type="term" value="F:4 iron, 4 sulfur cluster binding"/>
    <property type="evidence" value="ECO:0007669"/>
    <property type="project" value="UniProtKB-KW"/>
</dbReference>
<keyword evidence="3" id="KW-0479">Metal-binding</keyword>
<reference evidence="9" key="1">
    <citation type="submission" date="2015-01" db="EMBL/GenBank/DDBJ databases">
        <authorList>
            <person name="Manzoor Shahid"/>
            <person name="Zubair Saima"/>
        </authorList>
    </citation>
    <scope>NUCLEOTIDE SEQUENCE [LARGE SCALE GENOMIC DNA]</scope>
    <source>
        <strain evidence="9">Sp3</strain>
    </source>
</reference>
<keyword evidence="9" id="KW-1185">Reference proteome</keyword>
<dbReference type="PANTHER" id="PTHR42859">
    <property type="entry name" value="OXIDOREDUCTASE"/>
    <property type="match status" value="1"/>
</dbReference>
<evidence type="ECO:0000256" key="4">
    <source>
        <dbReference type="ARBA" id="ARBA00022982"/>
    </source>
</evidence>
<dbReference type="PANTHER" id="PTHR42859:SF10">
    <property type="entry name" value="DIMETHYLSULFOXIDE REDUCTASE CHAIN B"/>
    <property type="match status" value="1"/>
</dbReference>
<dbReference type="PROSITE" id="PS51379">
    <property type="entry name" value="4FE4S_FER_2"/>
    <property type="match status" value="1"/>
</dbReference>
<evidence type="ECO:0000313" key="9">
    <source>
        <dbReference type="Proteomes" id="UP000046155"/>
    </source>
</evidence>
<dbReference type="OrthoDB" id="9810688at2"/>
<keyword evidence="1" id="KW-0813">Transport</keyword>
<gene>
    <name evidence="8" type="primary">hydN</name>
    <name evidence="8" type="ORF">SSCH_20011</name>
</gene>
<evidence type="ECO:0000256" key="1">
    <source>
        <dbReference type="ARBA" id="ARBA00022448"/>
    </source>
</evidence>
<organism evidence="8 9">
    <name type="scientific">Syntrophaceticus schinkii</name>
    <dbReference type="NCBI Taxonomy" id="499207"/>
    <lineage>
        <taxon>Bacteria</taxon>
        <taxon>Bacillati</taxon>
        <taxon>Bacillota</taxon>
        <taxon>Clostridia</taxon>
        <taxon>Thermoanaerobacterales</taxon>
        <taxon>Thermoanaerobacterales Family III. Incertae Sedis</taxon>
        <taxon>Syntrophaceticus</taxon>
    </lineage>
</organism>
<sequence>MDKSNSRKELYGNHVVQYAPEYSFCSGCTSCEIVCSLVHDGVVSPSYNRIYVDRGTSTMVHRIRACLHCNDHPCYDACPKKDKAMCIDENNIVYIVEDECTGCGLCSKACRLKPSAINMVKSRDKSKRKAKKCDLCRTRPEGPACVEFCPVRCIGLSEESQQIPLDAAGIINRMEDHHGK</sequence>
<evidence type="ECO:0000256" key="5">
    <source>
        <dbReference type="ARBA" id="ARBA00023004"/>
    </source>
</evidence>
<evidence type="ECO:0000256" key="3">
    <source>
        <dbReference type="ARBA" id="ARBA00022723"/>
    </source>
</evidence>
<keyword evidence="2" id="KW-0004">4Fe-4S</keyword>
<keyword evidence="4" id="KW-0249">Electron transport</keyword>
<dbReference type="InterPro" id="IPR050294">
    <property type="entry name" value="RnfB_subfamily"/>
</dbReference>
<evidence type="ECO:0000256" key="6">
    <source>
        <dbReference type="ARBA" id="ARBA00023014"/>
    </source>
</evidence>
<dbReference type="GO" id="GO:0046872">
    <property type="term" value="F:metal ion binding"/>
    <property type="evidence" value="ECO:0007669"/>
    <property type="project" value="UniProtKB-KW"/>
</dbReference>
<dbReference type="Pfam" id="PF13247">
    <property type="entry name" value="Fer4_11"/>
    <property type="match status" value="1"/>
</dbReference>
<proteinExistence type="predicted"/>
<dbReference type="RefSeq" id="WP_044664647.1">
    <property type="nucleotide sequence ID" value="NZ_CDRZ01000112.1"/>
</dbReference>
<dbReference type="EMBL" id="CDRZ01000112">
    <property type="protein sequence ID" value="CEO88503.1"/>
    <property type="molecule type" value="Genomic_DNA"/>
</dbReference>